<dbReference type="EMBL" id="JATN01000322">
    <property type="protein sequence ID" value="EUC57262.1"/>
    <property type="molecule type" value="Genomic_DNA"/>
</dbReference>
<gene>
    <name evidence="10" type="ORF">RSOL_215980</name>
</gene>
<evidence type="ECO:0000256" key="2">
    <source>
        <dbReference type="ARBA" id="ARBA00022527"/>
    </source>
</evidence>
<dbReference type="SMART" id="SM00220">
    <property type="entry name" value="S_TKc"/>
    <property type="match status" value="1"/>
</dbReference>
<keyword evidence="3" id="KW-0808">Transferase</keyword>
<evidence type="ECO:0000259" key="9">
    <source>
        <dbReference type="PROSITE" id="PS50011"/>
    </source>
</evidence>
<dbReference type="GO" id="GO:0005524">
    <property type="term" value="F:ATP binding"/>
    <property type="evidence" value="ECO:0007669"/>
    <property type="project" value="UniProtKB-KW"/>
</dbReference>
<evidence type="ECO:0000256" key="6">
    <source>
        <dbReference type="ARBA" id="ARBA00022840"/>
    </source>
</evidence>
<keyword evidence="4" id="KW-0547">Nucleotide-binding</keyword>
<keyword evidence="5 10" id="KW-0418">Kinase</keyword>
<keyword evidence="6" id="KW-0067">ATP-binding</keyword>
<dbReference type="SUPFAM" id="SSF52540">
    <property type="entry name" value="P-loop containing nucleoside triphosphate hydrolases"/>
    <property type="match status" value="1"/>
</dbReference>
<dbReference type="Gene3D" id="1.10.510.10">
    <property type="entry name" value="Transferase(Phosphotransferase) domain 1"/>
    <property type="match status" value="1"/>
</dbReference>
<evidence type="ECO:0000313" key="10">
    <source>
        <dbReference type="EMBL" id="EUC57262.1"/>
    </source>
</evidence>
<evidence type="ECO:0000256" key="4">
    <source>
        <dbReference type="ARBA" id="ARBA00022741"/>
    </source>
</evidence>
<protein>
    <recommendedName>
        <fullName evidence="1">non-specific serine/threonine protein kinase</fullName>
        <ecNumber evidence="1">2.7.11.1</ecNumber>
    </recommendedName>
</protein>
<dbReference type="InterPro" id="IPR008271">
    <property type="entry name" value="Ser/Thr_kinase_AS"/>
</dbReference>
<evidence type="ECO:0000256" key="3">
    <source>
        <dbReference type="ARBA" id="ARBA00022679"/>
    </source>
</evidence>
<dbReference type="PROSITE" id="PS50011">
    <property type="entry name" value="PROTEIN_KINASE_DOM"/>
    <property type="match status" value="1"/>
</dbReference>
<keyword evidence="2" id="KW-0723">Serine/threonine-protein kinase</keyword>
<dbReference type="Pfam" id="PF00069">
    <property type="entry name" value="Pkinase"/>
    <property type="match status" value="1"/>
</dbReference>
<dbReference type="SUPFAM" id="SSF56112">
    <property type="entry name" value="Protein kinase-like (PK-like)"/>
    <property type="match status" value="1"/>
</dbReference>
<reference evidence="11" key="1">
    <citation type="journal article" date="2014" name="Genome Announc.">
        <title>Draft genome sequence of the plant-pathogenic soil fungus Rhizoctonia solani anastomosis group 3 strain Rhs1AP.</title>
        <authorList>
            <person name="Cubeta M.A."/>
            <person name="Thomas E."/>
            <person name="Dean R.A."/>
            <person name="Jabaji S."/>
            <person name="Neate S.M."/>
            <person name="Tavantzis S."/>
            <person name="Toda T."/>
            <person name="Vilgalys R."/>
            <person name="Bharathan N."/>
            <person name="Fedorova-Abrams N."/>
            <person name="Pakala S.B."/>
            <person name="Pakala S.M."/>
            <person name="Zafar N."/>
            <person name="Joardar V."/>
            <person name="Losada L."/>
            <person name="Nierman W.C."/>
        </authorList>
    </citation>
    <scope>NUCLEOTIDE SEQUENCE [LARGE SCALE GENOMIC DNA]</scope>
    <source>
        <strain evidence="11">AG-3</strain>
    </source>
</reference>
<dbReference type="InterPro" id="IPR053235">
    <property type="entry name" value="Ser_Thr_kinase"/>
</dbReference>
<comment type="catalytic activity">
    <reaction evidence="8">
        <text>L-seryl-[protein] + ATP = O-phospho-L-seryl-[protein] + ADP + H(+)</text>
        <dbReference type="Rhea" id="RHEA:17989"/>
        <dbReference type="Rhea" id="RHEA-COMP:9863"/>
        <dbReference type="Rhea" id="RHEA-COMP:11604"/>
        <dbReference type="ChEBI" id="CHEBI:15378"/>
        <dbReference type="ChEBI" id="CHEBI:29999"/>
        <dbReference type="ChEBI" id="CHEBI:30616"/>
        <dbReference type="ChEBI" id="CHEBI:83421"/>
        <dbReference type="ChEBI" id="CHEBI:456216"/>
        <dbReference type="EC" id="2.7.11.1"/>
    </reaction>
</comment>
<evidence type="ECO:0000313" key="11">
    <source>
        <dbReference type="Proteomes" id="UP000030108"/>
    </source>
</evidence>
<comment type="caution">
    <text evidence="10">The sequence shown here is derived from an EMBL/GenBank/DDBJ whole genome shotgun (WGS) entry which is preliminary data.</text>
</comment>
<evidence type="ECO:0000256" key="1">
    <source>
        <dbReference type="ARBA" id="ARBA00012513"/>
    </source>
</evidence>
<dbReference type="EC" id="2.7.11.1" evidence="1"/>
<dbReference type="InterPro" id="IPR011009">
    <property type="entry name" value="Kinase-like_dom_sf"/>
</dbReference>
<dbReference type="PROSITE" id="PS00108">
    <property type="entry name" value="PROTEIN_KINASE_ST"/>
    <property type="match status" value="1"/>
</dbReference>
<dbReference type="AlphaFoldDB" id="X8J5P0"/>
<feature type="domain" description="Protein kinase" evidence="9">
    <location>
        <begin position="1"/>
        <end position="198"/>
    </location>
</feature>
<name>X8J5P0_9AGAM</name>
<dbReference type="InterPro" id="IPR000719">
    <property type="entry name" value="Prot_kinase_dom"/>
</dbReference>
<sequence>MPTIPRCIAQFLRRKKPNCEVRLELVSFARGVAHIHEQSVVHGDLKGDNIVVESTGDKLVAKIADFGSSRFDCDGCKSLNTQAGTMLWDSPEVAAEESGRTAQSDMWAVGCVALEVQLNTFPYTAGGNGLKNPKDLRRATARQRRGDLPAKKADFNFEGKAISEAVWEIFHDCWRAPPKERPSAVELAERLEAIHSPIKDQVICEMVGRTSNDTSFVSDATGGSLPTPQGLEPCAARVRQSSLEVDGRRVVLYDMPGFDDTCLSNTKILEAISTFLATSYRSGFKLTGIIYMHRITDTRVDNTSRRTFNVFQKLCAKDSHSNILIVTNMWSDPPTSEQVARETELRTHPDLFQPTIKQGATMVRRTHRSKQSAHDIIRMLLNKTPVVIRVQKELVDQGQELSDTSAWQELEHDQAMAAERHKADIEEPQAELGEAKGDGNEFGQSELAMYQQGVRAAQERFLGELAALRKGYDDARWHRQAGQIRDELKAIEDCHRAVREQLEAALRQQEASESHLMDLQKRLADLGI</sequence>
<organism evidence="10 11">
    <name type="scientific">Rhizoctonia solani AG-3 Rhs1AP</name>
    <dbReference type="NCBI Taxonomy" id="1086054"/>
    <lineage>
        <taxon>Eukaryota</taxon>
        <taxon>Fungi</taxon>
        <taxon>Dikarya</taxon>
        <taxon>Basidiomycota</taxon>
        <taxon>Agaricomycotina</taxon>
        <taxon>Agaricomycetes</taxon>
        <taxon>Cantharellales</taxon>
        <taxon>Ceratobasidiaceae</taxon>
        <taxon>Rhizoctonia</taxon>
    </lineage>
</organism>
<evidence type="ECO:0000256" key="7">
    <source>
        <dbReference type="ARBA" id="ARBA00047899"/>
    </source>
</evidence>
<dbReference type="GO" id="GO:0004674">
    <property type="term" value="F:protein serine/threonine kinase activity"/>
    <property type="evidence" value="ECO:0007669"/>
    <property type="project" value="UniProtKB-KW"/>
</dbReference>
<evidence type="ECO:0000256" key="8">
    <source>
        <dbReference type="ARBA" id="ARBA00048679"/>
    </source>
</evidence>
<dbReference type="PANTHER" id="PTHR24361">
    <property type="entry name" value="MITOGEN-ACTIVATED KINASE KINASE KINASE"/>
    <property type="match status" value="1"/>
</dbReference>
<comment type="catalytic activity">
    <reaction evidence="7">
        <text>L-threonyl-[protein] + ATP = O-phospho-L-threonyl-[protein] + ADP + H(+)</text>
        <dbReference type="Rhea" id="RHEA:46608"/>
        <dbReference type="Rhea" id="RHEA-COMP:11060"/>
        <dbReference type="Rhea" id="RHEA-COMP:11605"/>
        <dbReference type="ChEBI" id="CHEBI:15378"/>
        <dbReference type="ChEBI" id="CHEBI:30013"/>
        <dbReference type="ChEBI" id="CHEBI:30616"/>
        <dbReference type="ChEBI" id="CHEBI:61977"/>
        <dbReference type="ChEBI" id="CHEBI:456216"/>
        <dbReference type="EC" id="2.7.11.1"/>
    </reaction>
</comment>
<accession>X8J5P0</accession>
<dbReference type="Gene3D" id="3.40.50.300">
    <property type="entry name" value="P-loop containing nucleotide triphosphate hydrolases"/>
    <property type="match status" value="1"/>
</dbReference>
<dbReference type="Proteomes" id="UP000030108">
    <property type="component" value="Unassembled WGS sequence"/>
</dbReference>
<dbReference type="OrthoDB" id="346907at2759"/>
<proteinExistence type="predicted"/>
<evidence type="ECO:0000256" key="5">
    <source>
        <dbReference type="ARBA" id="ARBA00022777"/>
    </source>
</evidence>
<dbReference type="PANTHER" id="PTHR24361:SF433">
    <property type="entry name" value="PROTEIN KINASE DOMAIN-CONTAINING PROTEIN"/>
    <property type="match status" value="1"/>
</dbReference>
<dbReference type="InterPro" id="IPR027417">
    <property type="entry name" value="P-loop_NTPase"/>
</dbReference>
<dbReference type="GO" id="GO:0005737">
    <property type="term" value="C:cytoplasm"/>
    <property type="evidence" value="ECO:0007669"/>
    <property type="project" value="TreeGrafter"/>
</dbReference>